<dbReference type="OrthoDB" id="15362at2157"/>
<dbReference type="Proteomes" id="UP000002593">
    <property type="component" value="Chromosome"/>
</dbReference>
<organism evidence="1 2">
    <name type="scientific">Hyperthermus butylicus (strain DSM 5456 / JCM 9403 / PLM1-5)</name>
    <dbReference type="NCBI Taxonomy" id="415426"/>
    <lineage>
        <taxon>Archaea</taxon>
        <taxon>Thermoproteota</taxon>
        <taxon>Thermoprotei</taxon>
        <taxon>Desulfurococcales</taxon>
        <taxon>Pyrodictiaceae</taxon>
        <taxon>Hyperthermus</taxon>
    </lineage>
</organism>
<dbReference type="InterPro" id="IPR017140">
    <property type="entry name" value="ThermoDBP-RPs_arc"/>
</dbReference>
<sequence>MPQLSTGLVIAGAYADKLRRVLFAQLRDEIKKGAIEPKQVAYRAGELNRLLFEILVNKLRIDKGDVVRIRIEYELRDGDIVWKLDTLRVEAFRRIPDEDVEKTVREVLQTAKEVLARPVTEEEKAWTEAREVEVEREVQRVREERIASAQVEEVEKVEKKPALPQLKPPVEPAEAIIYGETRRGEKIAMLKDAEGNNIGLAILNSENSKTRATIILIADGDAYKAETTIEKGIDELENAPEALVEAATTASYTKMTRDEAMRIIQQKMEEII</sequence>
<protein>
    <submittedName>
        <fullName evidence="1">Conserved archaeal protein</fullName>
    </submittedName>
</protein>
<dbReference type="EMBL" id="CP000493">
    <property type="protein sequence ID" value="ABM81051.1"/>
    <property type="molecule type" value="Genomic_DNA"/>
</dbReference>
<dbReference type="KEGG" id="hbu:Hbut_1217"/>
<accession>A2BM40</accession>
<keyword evidence="2" id="KW-1185">Reference proteome</keyword>
<reference evidence="1 2" key="1">
    <citation type="journal article" date="2007" name="Archaea">
        <title>The genome of Hyperthermus butylicus: a sulfur-reducing, peptide fermenting, neutrophilic Crenarchaeote growing up to 108 degrees C.</title>
        <authorList>
            <person name="Brugger K."/>
            <person name="Chen L."/>
            <person name="Stark M."/>
            <person name="Zibat A."/>
            <person name="Redder P."/>
            <person name="Ruepp A."/>
            <person name="Awayez M."/>
            <person name="She Q."/>
            <person name="Garrett R.A."/>
            <person name="Klenk H.P."/>
        </authorList>
    </citation>
    <scope>NUCLEOTIDE SEQUENCE [LARGE SCALE GENOMIC DNA]</scope>
    <source>
        <strain evidence="2">DSM 5456 / JCM 9403 / PLM1-5</strain>
    </source>
</reference>
<dbReference type="RefSeq" id="WP_011822369.1">
    <property type="nucleotide sequence ID" value="NC_008818.1"/>
</dbReference>
<name>A2BM40_HYPBU</name>
<dbReference type="AlphaFoldDB" id="A2BM40"/>
<gene>
    <name evidence="1" type="ordered locus">Hbut_1217</name>
</gene>
<evidence type="ECO:0000313" key="1">
    <source>
        <dbReference type="EMBL" id="ABM81051.1"/>
    </source>
</evidence>
<proteinExistence type="predicted"/>
<dbReference type="eggNOG" id="arCOG03772">
    <property type="taxonomic scope" value="Archaea"/>
</dbReference>
<evidence type="ECO:0000313" key="2">
    <source>
        <dbReference type="Proteomes" id="UP000002593"/>
    </source>
</evidence>
<dbReference type="EnsemblBacteria" id="ABM81051">
    <property type="protein sequence ID" value="ABM81051"/>
    <property type="gene ID" value="Hbut_1217"/>
</dbReference>
<dbReference type="Pfam" id="PF10015">
    <property type="entry name" value="ThermoDBP-RP_arch"/>
    <property type="match status" value="1"/>
</dbReference>
<dbReference type="HOGENOM" id="CLU_095959_0_0_2"/>
<dbReference type="GeneID" id="32154063"/>